<dbReference type="PANTHER" id="PTHR11088:SF89">
    <property type="entry name" value="TRNA DIMETHYLALLYLTRANSFERASE"/>
    <property type="match status" value="1"/>
</dbReference>
<dbReference type="AlphaFoldDB" id="A0A2T6ZUL8"/>
<comment type="catalytic activity">
    <reaction evidence="5">
        <text>adenosine(37) in tRNA + dimethylallyl diphosphate = N(6)-dimethylallyladenosine(37) in tRNA + diphosphate</text>
        <dbReference type="Rhea" id="RHEA:26482"/>
        <dbReference type="Rhea" id="RHEA-COMP:10162"/>
        <dbReference type="Rhea" id="RHEA-COMP:10375"/>
        <dbReference type="ChEBI" id="CHEBI:33019"/>
        <dbReference type="ChEBI" id="CHEBI:57623"/>
        <dbReference type="ChEBI" id="CHEBI:74411"/>
        <dbReference type="ChEBI" id="CHEBI:74415"/>
        <dbReference type="EC" id="2.5.1.75"/>
    </reaction>
</comment>
<dbReference type="InterPro" id="IPR036236">
    <property type="entry name" value="Znf_C2H2_sf"/>
</dbReference>
<dbReference type="EC" id="2.5.1.75" evidence="5"/>
<dbReference type="InterPro" id="IPR030666">
    <property type="entry name" value="IPP_transferase_euk"/>
</dbReference>
<evidence type="ECO:0000256" key="5">
    <source>
        <dbReference type="RuleBase" id="RU003783"/>
    </source>
</evidence>
<proteinExistence type="inferred from homology"/>
<dbReference type="Pfam" id="PF01715">
    <property type="entry name" value="IPPT"/>
    <property type="match status" value="1"/>
</dbReference>
<comment type="similarity">
    <text evidence="1 6">Belongs to the IPP transferase family.</text>
</comment>
<sequence length="501" mass="56746">MFGILKRLLRFRTKAKMTGSLPPLISVIGATGTGKSQLAVDLAHALNGEIVNSDAMQMYAGLPIITNKPTVAEMGGIPHHLLSFLPIDEVYRVGQFVKEAEKRIEEIRSRGKLPIVVGGTHYYVQSLLFPHSIGTEGEEEYPFLPATGGDLAIKYPILDSPTPELFAELRRIDPEIAEKWHPNDRRKIRRSLEIYYSTDGKQTASEVYAAQRAEKEVSRHRNLVFWVHAEAEALKKRLDARVDKMIDGGMWAEIEEMKETYDSMEVDMTKGIWQSIGFKEFLPYLQLYDSHQQQQQQEPEPDPKVVKKLQAELARVRARCVETMKTATRQYARTQTRWIRIKLLNALRPPSHIYLLNSTDPSAVTEAVTNPAITLAEQFLAGGNSSLPDPCSLSALAEENLKPKREDFSSRPDLWVKKTCDVCGVTCINEDMWGLHVKSSRHKRLVKKAAMKEEVEGYIHAKKEERDGKRVELVRVLEKRAEDLAELEIFDEGEVAGAEEK</sequence>
<evidence type="ECO:0000256" key="3">
    <source>
        <dbReference type="ARBA" id="ARBA00022741"/>
    </source>
</evidence>
<dbReference type="GO" id="GO:0052381">
    <property type="term" value="F:tRNA dimethylallyltransferase activity"/>
    <property type="evidence" value="ECO:0007669"/>
    <property type="project" value="UniProtKB-EC"/>
</dbReference>
<dbReference type="OrthoDB" id="775260at2759"/>
<dbReference type="InterPro" id="IPR039657">
    <property type="entry name" value="Dimethylallyltransferase"/>
</dbReference>
<dbReference type="PIRSF" id="PIRSF039110">
    <property type="entry name" value="IPP_transferase"/>
    <property type="match status" value="1"/>
</dbReference>
<keyword evidence="2 6" id="KW-0808">Transferase</keyword>
<dbReference type="InterPro" id="IPR027417">
    <property type="entry name" value="P-loop_NTPase"/>
</dbReference>
<protein>
    <recommendedName>
        <fullName evidence="5">tRNA dimethylallyltransferase</fullName>
        <ecNumber evidence="5">2.5.1.75</ecNumber>
    </recommendedName>
</protein>
<dbReference type="SUPFAM" id="SSF52540">
    <property type="entry name" value="P-loop containing nucleoside triphosphate hydrolases"/>
    <property type="match status" value="2"/>
</dbReference>
<dbReference type="Proteomes" id="UP000244722">
    <property type="component" value="Unassembled WGS sequence"/>
</dbReference>
<dbReference type="Gene3D" id="3.30.160.60">
    <property type="entry name" value="Classic Zinc Finger"/>
    <property type="match status" value="1"/>
</dbReference>
<keyword evidence="5" id="KW-0819">tRNA processing</keyword>
<evidence type="ECO:0000256" key="4">
    <source>
        <dbReference type="ARBA" id="ARBA00022840"/>
    </source>
</evidence>
<dbReference type="GO" id="GO:0005524">
    <property type="term" value="F:ATP binding"/>
    <property type="evidence" value="ECO:0007669"/>
    <property type="project" value="UniProtKB-KW"/>
</dbReference>
<comment type="caution">
    <text evidence="7">The sequence shown here is derived from an EMBL/GenBank/DDBJ whole genome shotgun (WGS) entry which is preliminary data.</text>
</comment>
<evidence type="ECO:0000256" key="2">
    <source>
        <dbReference type="ARBA" id="ARBA00022679"/>
    </source>
</evidence>
<dbReference type="Gene3D" id="1.10.20.140">
    <property type="match status" value="1"/>
</dbReference>
<keyword evidence="4 6" id="KW-0067">ATP-binding</keyword>
<dbReference type="NCBIfam" id="TIGR00174">
    <property type="entry name" value="miaA"/>
    <property type="match status" value="1"/>
</dbReference>
<dbReference type="PANTHER" id="PTHR11088">
    <property type="entry name" value="TRNA DIMETHYLALLYLTRANSFERASE"/>
    <property type="match status" value="1"/>
</dbReference>
<dbReference type="HAMAP" id="MF_00185">
    <property type="entry name" value="IPP_trans"/>
    <property type="match status" value="1"/>
</dbReference>
<keyword evidence="8" id="KW-1185">Reference proteome</keyword>
<reference evidence="7 8" key="1">
    <citation type="submission" date="2017-04" db="EMBL/GenBank/DDBJ databases">
        <title>Draft genome sequence of Tuber borchii Vittad., a whitish edible truffle.</title>
        <authorList>
            <consortium name="DOE Joint Genome Institute"/>
            <person name="Murat C."/>
            <person name="Kuo A."/>
            <person name="Barry K.W."/>
            <person name="Clum A."/>
            <person name="Dockter R.B."/>
            <person name="Fauchery L."/>
            <person name="Iotti M."/>
            <person name="Kohler A."/>
            <person name="Labutti K."/>
            <person name="Lindquist E.A."/>
            <person name="Lipzen A."/>
            <person name="Ohm R.A."/>
            <person name="Wang M."/>
            <person name="Grigoriev I.V."/>
            <person name="Zambonelli A."/>
            <person name="Martin F.M."/>
        </authorList>
    </citation>
    <scope>NUCLEOTIDE SEQUENCE [LARGE SCALE GENOMIC DNA]</scope>
    <source>
        <strain evidence="7 8">Tbo3840</strain>
    </source>
</reference>
<keyword evidence="3 6" id="KW-0547">Nucleotide-binding</keyword>
<dbReference type="SUPFAM" id="SSF57667">
    <property type="entry name" value="beta-beta-alpha zinc fingers"/>
    <property type="match status" value="1"/>
</dbReference>
<dbReference type="GO" id="GO:0005739">
    <property type="term" value="C:mitochondrion"/>
    <property type="evidence" value="ECO:0007669"/>
    <property type="project" value="TreeGrafter"/>
</dbReference>
<accession>A0A2T6ZUL8</accession>
<dbReference type="GO" id="GO:0006400">
    <property type="term" value="P:tRNA modification"/>
    <property type="evidence" value="ECO:0007669"/>
    <property type="project" value="TreeGrafter"/>
</dbReference>
<dbReference type="STRING" id="42251.A0A2T6ZUL8"/>
<evidence type="ECO:0000256" key="6">
    <source>
        <dbReference type="RuleBase" id="RU003785"/>
    </source>
</evidence>
<dbReference type="InterPro" id="IPR018022">
    <property type="entry name" value="IPT"/>
</dbReference>
<evidence type="ECO:0000313" key="8">
    <source>
        <dbReference type="Proteomes" id="UP000244722"/>
    </source>
</evidence>
<dbReference type="Gene3D" id="3.40.50.300">
    <property type="entry name" value="P-loop containing nucleotide triphosphate hydrolases"/>
    <property type="match status" value="1"/>
</dbReference>
<gene>
    <name evidence="7" type="ORF">B9Z19DRAFT_1082342</name>
</gene>
<evidence type="ECO:0000313" key="7">
    <source>
        <dbReference type="EMBL" id="PUU79187.1"/>
    </source>
</evidence>
<evidence type="ECO:0000256" key="1">
    <source>
        <dbReference type="ARBA" id="ARBA00005842"/>
    </source>
</evidence>
<name>A0A2T6ZUL8_TUBBO</name>
<organism evidence="7 8">
    <name type="scientific">Tuber borchii</name>
    <name type="common">White truffle</name>
    <dbReference type="NCBI Taxonomy" id="42251"/>
    <lineage>
        <taxon>Eukaryota</taxon>
        <taxon>Fungi</taxon>
        <taxon>Dikarya</taxon>
        <taxon>Ascomycota</taxon>
        <taxon>Pezizomycotina</taxon>
        <taxon>Pezizomycetes</taxon>
        <taxon>Pezizales</taxon>
        <taxon>Tuberaceae</taxon>
        <taxon>Tuber</taxon>
    </lineage>
</organism>
<dbReference type="EMBL" id="NESQ01000098">
    <property type="protein sequence ID" value="PUU79187.1"/>
    <property type="molecule type" value="Genomic_DNA"/>
</dbReference>